<sequence>MDDANRDGTPLVSITQNVYTERFDVENLDLLIINVTMSMDIKYRIAFRDHLLEQLLLLNQLSSQDIVLATLSIRLGGALVRPLFKSSKDRPGSKLLSISYVFIFAKKKDAKRNICLIFYLLAFNSPTVFLPNHCLLLFSKDQLSHCHDNSLIQILKRYLTLPWKKKIIECVLNSMVYYKTGK</sequence>
<accession>A0A0L0C2F7</accession>
<evidence type="ECO:0000313" key="2">
    <source>
        <dbReference type="EMBL" id="KNC26510.1"/>
    </source>
</evidence>
<organism evidence="2 3">
    <name type="scientific">Lucilia cuprina</name>
    <name type="common">Green bottle fly</name>
    <name type="synonym">Australian sheep blowfly</name>
    <dbReference type="NCBI Taxonomy" id="7375"/>
    <lineage>
        <taxon>Eukaryota</taxon>
        <taxon>Metazoa</taxon>
        <taxon>Ecdysozoa</taxon>
        <taxon>Arthropoda</taxon>
        <taxon>Hexapoda</taxon>
        <taxon>Insecta</taxon>
        <taxon>Pterygota</taxon>
        <taxon>Neoptera</taxon>
        <taxon>Endopterygota</taxon>
        <taxon>Diptera</taxon>
        <taxon>Brachycera</taxon>
        <taxon>Muscomorpha</taxon>
        <taxon>Oestroidea</taxon>
        <taxon>Calliphoridae</taxon>
        <taxon>Luciliinae</taxon>
        <taxon>Lucilia</taxon>
    </lineage>
</organism>
<feature type="transmembrane region" description="Helical" evidence="1">
    <location>
        <begin position="116"/>
        <end position="138"/>
    </location>
</feature>
<keyword evidence="1" id="KW-0472">Membrane</keyword>
<keyword evidence="1" id="KW-1133">Transmembrane helix</keyword>
<keyword evidence="3" id="KW-1185">Reference proteome</keyword>
<dbReference type="EMBL" id="JRES01000984">
    <property type="protein sequence ID" value="KNC26510.1"/>
    <property type="molecule type" value="Genomic_DNA"/>
</dbReference>
<gene>
    <name evidence="2" type="ORF">FF38_08618</name>
</gene>
<comment type="caution">
    <text evidence="2">The sequence shown here is derived from an EMBL/GenBank/DDBJ whole genome shotgun (WGS) entry which is preliminary data.</text>
</comment>
<evidence type="ECO:0000313" key="3">
    <source>
        <dbReference type="Proteomes" id="UP000037069"/>
    </source>
</evidence>
<proteinExistence type="predicted"/>
<name>A0A0L0C2F7_LUCCU</name>
<evidence type="ECO:0000256" key="1">
    <source>
        <dbReference type="SAM" id="Phobius"/>
    </source>
</evidence>
<reference evidence="2 3" key="1">
    <citation type="journal article" date="2015" name="Nat. Commun.">
        <title>Lucilia cuprina genome unlocks parasitic fly biology to underpin future interventions.</title>
        <authorList>
            <person name="Anstead C.A."/>
            <person name="Korhonen P.K."/>
            <person name="Young N.D."/>
            <person name="Hall R.S."/>
            <person name="Jex A.R."/>
            <person name="Murali S.C."/>
            <person name="Hughes D.S."/>
            <person name="Lee S.F."/>
            <person name="Perry T."/>
            <person name="Stroehlein A.J."/>
            <person name="Ansell B.R."/>
            <person name="Breugelmans B."/>
            <person name="Hofmann A."/>
            <person name="Qu J."/>
            <person name="Dugan S."/>
            <person name="Lee S.L."/>
            <person name="Chao H."/>
            <person name="Dinh H."/>
            <person name="Han Y."/>
            <person name="Doddapaneni H.V."/>
            <person name="Worley K.C."/>
            <person name="Muzny D.M."/>
            <person name="Ioannidis P."/>
            <person name="Waterhouse R.M."/>
            <person name="Zdobnov E.M."/>
            <person name="James P.J."/>
            <person name="Bagnall N.H."/>
            <person name="Kotze A.C."/>
            <person name="Gibbs R.A."/>
            <person name="Richards S."/>
            <person name="Batterham P."/>
            <person name="Gasser R.B."/>
        </authorList>
    </citation>
    <scope>NUCLEOTIDE SEQUENCE [LARGE SCALE GENOMIC DNA]</scope>
    <source>
        <strain evidence="2 3">LS</strain>
        <tissue evidence="2">Full body</tissue>
    </source>
</reference>
<dbReference type="Proteomes" id="UP000037069">
    <property type="component" value="Unassembled WGS sequence"/>
</dbReference>
<protein>
    <submittedName>
        <fullName evidence="2">Uncharacterized protein</fullName>
    </submittedName>
</protein>
<keyword evidence="1" id="KW-0812">Transmembrane</keyword>
<dbReference type="AlphaFoldDB" id="A0A0L0C2F7"/>